<accession>A0A9C6U650</accession>
<reference evidence="2" key="1">
    <citation type="submission" date="2025-08" db="UniProtKB">
        <authorList>
            <consortium name="RefSeq"/>
        </authorList>
    </citation>
    <scope>IDENTIFICATION</scope>
    <source>
        <tissue evidence="2">Whole organism</tissue>
    </source>
</reference>
<dbReference type="AlphaFoldDB" id="A0A9C6U650"/>
<proteinExistence type="predicted"/>
<dbReference type="Proteomes" id="UP000504606">
    <property type="component" value="Unplaced"/>
</dbReference>
<protein>
    <submittedName>
        <fullName evidence="2">Uncharacterized protein LOC127749508</fullName>
    </submittedName>
</protein>
<evidence type="ECO:0000313" key="1">
    <source>
        <dbReference type="Proteomes" id="UP000504606"/>
    </source>
</evidence>
<dbReference type="RefSeq" id="XP_052123837.1">
    <property type="nucleotide sequence ID" value="XM_052267877.1"/>
</dbReference>
<gene>
    <name evidence="2" type="primary">LOC127749508</name>
</gene>
<organism evidence="1 2">
    <name type="scientific">Frankliniella occidentalis</name>
    <name type="common">Western flower thrips</name>
    <name type="synonym">Euthrips occidentalis</name>
    <dbReference type="NCBI Taxonomy" id="133901"/>
    <lineage>
        <taxon>Eukaryota</taxon>
        <taxon>Metazoa</taxon>
        <taxon>Ecdysozoa</taxon>
        <taxon>Arthropoda</taxon>
        <taxon>Hexapoda</taxon>
        <taxon>Insecta</taxon>
        <taxon>Pterygota</taxon>
        <taxon>Neoptera</taxon>
        <taxon>Paraneoptera</taxon>
        <taxon>Thysanoptera</taxon>
        <taxon>Terebrantia</taxon>
        <taxon>Thripoidea</taxon>
        <taxon>Thripidae</taxon>
        <taxon>Frankliniella</taxon>
    </lineage>
</organism>
<keyword evidence="1" id="KW-1185">Reference proteome</keyword>
<sequence length="189" mass="20075">MNLLRVADAAFPQDIECTYTPSGQHIESCTAKYIFGTPQTPGPSAAAPLEARVIAPRDHERVSTTVVHPESASPHITFHMVQSAAKGHPVRQQAGPTDTQQSTIAYPHDIEGKLSPSGHHLHSCTARYVFVGPDANVLGQPGANSQGTYVVLPLLRASPAGGQGPRNTVSAARVHIQLQPQKVTQATQN</sequence>
<dbReference type="GeneID" id="127749508"/>
<evidence type="ECO:0000313" key="2">
    <source>
        <dbReference type="RefSeq" id="XP_052123837.1"/>
    </source>
</evidence>
<name>A0A9C6U650_FRAOC</name>
<dbReference type="KEGG" id="foc:127749508"/>